<keyword evidence="3 5" id="KW-1133">Transmembrane helix</keyword>
<comment type="caution">
    <text evidence="7">The sequence shown here is derived from an EMBL/GenBank/DDBJ whole genome shotgun (WGS) entry which is preliminary data.</text>
</comment>
<dbReference type="InterPro" id="IPR052165">
    <property type="entry name" value="Membrane_assoc_protease"/>
</dbReference>
<dbReference type="EMBL" id="BJFL01000001">
    <property type="protein sequence ID" value="GDY28516.1"/>
    <property type="molecule type" value="Genomic_DNA"/>
</dbReference>
<dbReference type="GO" id="GO:0005886">
    <property type="term" value="C:plasma membrane"/>
    <property type="evidence" value="ECO:0007669"/>
    <property type="project" value="TreeGrafter"/>
</dbReference>
<keyword evidence="8" id="KW-1185">Reference proteome</keyword>
<feature type="domain" description="NfeD-like C-terminal" evidence="6">
    <location>
        <begin position="82"/>
        <end position="140"/>
    </location>
</feature>
<comment type="subcellular location">
    <subcellularLocation>
        <location evidence="1">Membrane</location>
        <topology evidence="1">Multi-pass membrane protein</topology>
    </subcellularLocation>
</comment>
<reference evidence="8" key="1">
    <citation type="submission" date="2019-04" db="EMBL/GenBank/DDBJ databases">
        <title>Draft genome sequence of Pseudonocardiaceae bacterium SL3-2-4.</title>
        <authorList>
            <person name="Ningsih F."/>
            <person name="Yokota A."/>
            <person name="Sakai Y."/>
            <person name="Nanatani K."/>
            <person name="Yabe S."/>
            <person name="Oetari A."/>
            <person name="Sjamsuridzal W."/>
        </authorList>
    </citation>
    <scope>NUCLEOTIDE SEQUENCE [LARGE SCALE GENOMIC DNA]</scope>
    <source>
        <strain evidence="8">SL3-2-4</strain>
    </source>
</reference>
<feature type="transmembrane region" description="Helical" evidence="5">
    <location>
        <begin position="30"/>
        <end position="63"/>
    </location>
</feature>
<evidence type="ECO:0000259" key="6">
    <source>
        <dbReference type="Pfam" id="PF01957"/>
    </source>
</evidence>
<evidence type="ECO:0000256" key="3">
    <source>
        <dbReference type="ARBA" id="ARBA00022989"/>
    </source>
</evidence>
<protein>
    <submittedName>
        <fullName evidence="7">Membrane protein</fullName>
    </submittedName>
</protein>
<evidence type="ECO:0000256" key="1">
    <source>
        <dbReference type="ARBA" id="ARBA00004141"/>
    </source>
</evidence>
<dbReference type="Proteomes" id="UP000298860">
    <property type="component" value="Unassembled WGS sequence"/>
</dbReference>
<dbReference type="PANTHER" id="PTHR33507:SF3">
    <property type="entry name" value="INNER MEMBRANE PROTEIN YBBJ"/>
    <property type="match status" value="1"/>
</dbReference>
<organism evidence="7 8">
    <name type="scientific">Gandjariella thermophila</name>
    <dbReference type="NCBI Taxonomy" id="1931992"/>
    <lineage>
        <taxon>Bacteria</taxon>
        <taxon>Bacillati</taxon>
        <taxon>Actinomycetota</taxon>
        <taxon>Actinomycetes</taxon>
        <taxon>Pseudonocardiales</taxon>
        <taxon>Pseudonocardiaceae</taxon>
        <taxon>Gandjariella</taxon>
    </lineage>
</organism>
<keyword evidence="2 5" id="KW-0812">Transmembrane</keyword>
<dbReference type="PANTHER" id="PTHR33507">
    <property type="entry name" value="INNER MEMBRANE PROTEIN YBBJ"/>
    <property type="match status" value="1"/>
</dbReference>
<sequence length="149" mass="15472">MAALLWLVVGVLLMLAEVVSGNFVLLMLGIAGLAAAGTALLGFGVPASGAVFAIGSVALMLLVRPALKRHMLSNIPHHRTNVEGLIGMPATVVSRVDAHGGQVKIGGDLWSARAFDEDEVFEPGRSVTVMDISGATAIVWAGRRHPDSP</sequence>
<dbReference type="AlphaFoldDB" id="A0A4D4J1W1"/>
<keyword evidence="4 5" id="KW-0472">Membrane</keyword>
<evidence type="ECO:0000256" key="2">
    <source>
        <dbReference type="ARBA" id="ARBA00022692"/>
    </source>
</evidence>
<dbReference type="InterPro" id="IPR012340">
    <property type="entry name" value="NA-bd_OB-fold"/>
</dbReference>
<dbReference type="InterPro" id="IPR002810">
    <property type="entry name" value="NfeD-like_C"/>
</dbReference>
<name>A0A4D4J1W1_9PSEU</name>
<evidence type="ECO:0000313" key="7">
    <source>
        <dbReference type="EMBL" id="GDY28516.1"/>
    </source>
</evidence>
<accession>A0A4D4J1W1</accession>
<dbReference type="Gene3D" id="2.40.50.140">
    <property type="entry name" value="Nucleic acid-binding proteins"/>
    <property type="match status" value="1"/>
</dbReference>
<evidence type="ECO:0000256" key="4">
    <source>
        <dbReference type="ARBA" id="ARBA00023136"/>
    </source>
</evidence>
<dbReference type="RefSeq" id="WP_137811734.1">
    <property type="nucleotide sequence ID" value="NZ_BJFL01000001.1"/>
</dbReference>
<dbReference type="Pfam" id="PF01957">
    <property type="entry name" value="NfeD"/>
    <property type="match status" value="1"/>
</dbReference>
<evidence type="ECO:0000313" key="8">
    <source>
        <dbReference type="Proteomes" id="UP000298860"/>
    </source>
</evidence>
<gene>
    <name evidence="7" type="ORF">GTS_01490</name>
</gene>
<proteinExistence type="predicted"/>
<dbReference type="SUPFAM" id="SSF141322">
    <property type="entry name" value="NfeD domain-like"/>
    <property type="match status" value="1"/>
</dbReference>
<evidence type="ECO:0000256" key="5">
    <source>
        <dbReference type="SAM" id="Phobius"/>
    </source>
</evidence>
<dbReference type="OrthoDB" id="9792945at2"/>